<comment type="similarity">
    <text evidence="2">Belongs to the NAD(P)-dependent epimerase/dehydratase family. Fucose synthase subfamily.</text>
</comment>
<dbReference type="InterPro" id="IPR001509">
    <property type="entry name" value="Epimerase_deHydtase"/>
</dbReference>
<dbReference type="HAMAP" id="MF_00956">
    <property type="entry name" value="GDP_fucose_synth"/>
    <property type="match status" value="1"/>
</dbReference>
<dbReference type="PANTHER" id="PTHR43238">
    <property type="entry name" value="GDP-L-FUCOSE SYNTHASE"/>
    <property type="match status" value="1"/>
</dbReference>
<dbReference type="Proteomes" id="UP001459277">
    <property type="component" value="Unassembled WGS sequence"/>
</dbReference>
<dbReference type="SUPFAM" id="SSF51735">
    <property type="entry name" value="NAD(P)-binding Rossmann-fold domains"/>
    <property type="match status" value="1"/>
</dbReference>
<evidence type="ECO:0000313" key="11">
    <source>
        <dbReference type="EMBL" id="KAL0013456.1"/>
    </source>
</evidence>
<dbReference type="Gene3D" id="3.40.50.720">
    <property type="entry name" value="NAD(P)-binding Rossmann-like Domain"/>
    <property type="match status" value="1"/>
</dbReference>
<comment type="caution">
    <text evidence="11">The sequence shown here is derived from an EMBL/GenBank/DDBJ whole genome shotgun (WGS) entry which is preliminary data.</text>
</comment>
<accession>A0AAW2DX04</accession>
<dbReference type="PANTHER" id="PTHR43238:SF1">
    <property type="entry name" value="GDP-L-FUCOSE SYNTHASE"/>
    <property type="match status" value="1"/>
</dbReference>
<dbReference type="FunFam" id="3.40.50.720:FF:000101">
    <property type="entry name" value="GDP-L-fucose synthase"/>
    <property type="match status" value="1"/>
</dbReference>
<evidence type="ECO:0000256" key="9">
    <source>
        <dbReference type="SAM" id="MobiDB-lite"/>
    </source>
</evidence>
<evidence type="ECO:0000256" key="6">
    <source>
        <dbReference type="ARBA" id="ARBA00023235"/>
    </source>
</evidence>
<evidence type="ECO:0000256" key="2">
    <source>
        <dbReference type="ARBA" id="ARBA00005959"/>
    </source>
</evidence>
<feature type="compositionally biased region" description="Basic residues" evidence="9">
    <location>
        <begin position="42"/>
        <end position="58"/>
    </location>
</feature>
<dbReference type="Gene3D" id="3.90.25.10">
    <property type="entry name" value="UDP-galactose 4-epimerase, domain 1"/>
    <property type="match status" value="1"/>
</dbReference>
<evidence type="ECO:0000256" key="1">
    <source>
        <dbReference type="ARBA" id="ARBA00004883"/>
    </source>
</evidence>
<evidence type="ECO:0000256" key="8">
    <source>
        <dbReference type="ARBA" id="ARBA00051935"/>
    </source>
</evidence>
<sequence>MAASSSSVSSHSSSSSNLDSTSISSHCRHRQRSRKDRESLKIRKKSHSHTKRRSRRHSYSSSSASDYSRAFSFTQHRLGSALSFFSDKSAKIFVAGHRGLVGSAIVRKLHHLGFTNLVLRTHLELDLTRQNDVESFFATEKPRFVILAAAKVGGIHANNTYPADFISINLQIQTNVIDSSYRHGVSKLLFLGSSCIYPKFAPQPIPEDALLTGPLEPTNEWYAVAKIAGIKMCQAYRIQYNWDAISGMPTNLYGPNDNFHPENSHVLPALMRRFHEAKVKGAKEVVVWGTGSPLREFLHVDDLADAVVFMMESYSGLGHMNVGSGKEVSIKELAELVKDAVGFEGKLVWDKSKPDGTPRKLMDSSKLAALGWTPKISLRDGLIDTYKWYLQNVEQ</sequence>
<keyword evidence="6" id="KW-0413">Isomerase</keyword>
<name>A0AAW2DX04_9ROSI</name>
<keyword evidence="4" id="KW-0521">NADP</keyword>
<keyword evidence="12" id="KW-1185">Reference proteome</keyword>
<comment type="catalytic activity">
    <reaction evidence="8">
        <text>GDP-beta-L-fucose + NADP(+) = GDP-4-dehydro-alpha-D-rhamnose + NADPH + H(+)</text>
        <dbReference type="Rhea" id="RHEA:18885"/>
        <dbReference type="ChEBI" id="CHEBI:15378"/>
        <dbReference type="ChEBI" id="CHEBI:57273"/>
        <dbReference type="ChEBI" id="CHEBI:57783"/>
        <dbReference type="ChEBI" id="CHEBI:57964"/>
        <dbReference type="ChEBI" id="CHEBI:58349"/>
        <dbReference type="EC" id="1.1.1.271"/>
    </reaction>
</comment>
<dbReference type="GO" id="GO:0050577">
    <property type="term" value="F:GDP-L-fucose synthase activity"/>
    <property type="evidence" value="ECO:0007669"/>
    <property type="project" value="UniProtKB-EC"/>
</dbReference>
<evidence type="ECO:0000259" key="10">
    <source>
        <dbReference type="Pfam" id="PF01370"/>
    </source>
</evidence>
<dbReference type="AlphaFoldDB" id="A0AAW2DX04"/>
<dbReference type="GO" id="GO:0016853">
    <property type="term" value="F:isomerase activity"/>
    <property type="evidence" value="ECO:0007669"/>
    <property type="project" value="UniProtKB-KW"/>
</dbReference>
<evidence type="ECO:0000256" key="5">
    <source>
        <dbReference type="ARBA" id="ARBA00023002"/>
    </source>
</evidence>
<evidence type="ECO:0000256" key="3">
    <source>
        <dbReference type="ARBA" id="ARBA00012371"/>
    </source>
</evidence>
<gene>
    <name evidence="11" type="ORF">SO802_000525</name>
</gene>
<proteinExistence type="inferred from homology"/>
<dbReference type="EC" id="1.1.1.271" evidence="3"/>
<evidence type="ECO:0000313" key="12">
    <source>
        <dbReference type="Proteomes" id="UP001459277"/>
    </source>
</evidence>
<dbReference type="InterPro" id="IPR028614">
    <property type="entry name" value="GDP_fucose/colitose_synth"/>
</dbReference>
<feature type="domain" description="NAD-dependent epimerase/dehydratase" evidence="10">
    <location>
        <begin position="92"/>
        <end position="323"/>
    </location>
</feature>
<comment type="pathway">
    <text evidence="1">Nucleotide-sugar biosynthesis; GDP-L-fucose biosynthesis via de novo pathway; GDP-L-fucose from GDP-alpha-D-mannose: step 2/2.</text>
</comment>
<dbReference type="CDD" id="cd05239">
    <property type="entry name" value="GDP_FS_SDR_e"/>
    <property type="match status" value="1"/>
</dbReference>
<organism evidence="11 12">
    <name type="scientific">Lithocarpus litseifolius</name>
    <dbReference type="NCBI Taxonomy" id="425828"/>
    <lineage>
        <taxon>Eukaryota</taxon>
        <taxon>Viridiplantae</taxon>
        <taxon>Streptophyta</taxon>
        <taxon>Embryophyta</taxon>
        <taxon>Tracheophyta</taxon>
        <taxon>Spermatophyta</taxon>
        <taxon>Magnoliopsida</taxon>
        <taxon>eudicotyledons</taxon>
        <taxon>Gunneridae</taxon>
        <taxon>Pentapetalae</taxon>
        <taxon>rosids</taxon>
        <taxon>fabids</taxon>
        <taxon>Fagales</taxon>
        <taxon>Fagaceae</taxon>
        <taxon>Lithocarpus</taxon>
    </lineage>
</organism>
<evidence type="ECO:0000256" key="4">
    <source>
        <dbReference type="ARBA" id="ARBA00022857"/>
    </source>
</evidence>
<feature type="region of interest" description="Disordered" evidence="9">
    <location>
        <begin position="1"/>
        <end position="62"/>
    </location>
</feature>
<feature type="compositionally biased region" description="Low complexity" evidence="9">
    <location>
        <begin position="1"/>
        <end position="25"/>
    </location>
</feature>
<dbReference type="Pfam" id="PF01370">
    <property type="entry name" value="Epimerase"/>
    <property type="match status" value="1"/>
</dbReference>
<reference evidence="11 12" key="1">
    <citation type="submission" date="2024-01" db="EMBL/GenBank/DDBJ databases">
        <title>A telomere-to-telomere, gap-free genome of sweet tea (Lithocarpus litseifolius).</title>
        <authorList>
            <person name="Zhou J."/>
        </authorList>
    </citation>
    <scope>NUCLEOTIDE SEQUENCE [LARGE SCALE GENOMIC DNA]</scope>
    <source>
        <strain evidence="11">Zhou-2022a</strain>
        <tissue evidence="11">Leaf</tissue>
    </source>
</reference>
<keyword evidence="7" id="KW-0511">Multifunctional enzyme</keyword>
<evidence type="ECO:0000256" key="7">
    <source>
        <dbReference type="ARBA" id="ARBA00023268"/>
    </source>
</evidence>
<dbReference type="EMBL" id="JAZDWU010000001">
    <property type="protein sequence ID" value="KAL0013456.1"/>
    <property type="molecule type" value="Genomic_DNA"/>
</dbReference>
<dbReference type="InterPro" id="IPR036291">
    <property type="entry name" value="NAD(P)-bd_dom_sf"/>
</dbReference>
<protein>
    <recommendedName>
        <fullName evidence="3">GDP-L-fucose synthase</fullName>
        <ecNumber evidence="3">1.1.1.271</ecNumber>
    </recommendedName>
</protein>
<keyword evidence="5" id="KW-0560">Oxidoreductase</keyword>